<keyword evidence="4" id="KW-1185">Reference proteome</keyword>
<reference evidence="3 4" key="1">
    <citation type="submission" date="2019-04" db="EMBL/GenBank/DDBJ databases">
        <title>Draft genome of the big-headed turtle Platysternon megacephalum.</title>
        <authorList>
            <person name="Gong S."/>
        </authorList>
    </citation>
    <scope>NUCLEOTIDE SEQUENCE [LARGE SCALE GENOMIC DNA]</scope>
    <source>
        <strain evidence="3">DO16091913</strain>
        <tissue evidence="3">Muscle</tissue>
    </source>
</reference>
<dbReference type="EMBL" id="QXTE01000090">
    <property type="protein sequence ID" value="TFK06973.1"/>
    <property type="molecule type" value="Genomic_DNA"/>
</dbReference>
<dbReference type="AlphaFoldDB" id="A0A4D9EGQ0"/>
<sequence length="332" mass="34996">MERGTGWYPACYIALLAGTWLLLSPWCFTSAEITGRSCSSSSSAPSSPSSRAKQQQEPPPPRGLLRWAAGFAREEALQEEQPGGGWGVGDEDEEEEALVVVLEEEPGWGRVQPAAGAVEGTWGAGDARRSRAKGDGWAGQAHGNPPSRQRSGMAKGSGAAAASAREEMLLPPPGDAQEAGGSVGKGTSSHPLLPRARRSSGAPGHGPAGGGSPWTDGQKVTRTQAKGSKEEGKVTKMRGGEELKLTSTTFALTGDSAHNQAMVHWSGHNSSMQVPQKDLDAGGEQTPLDHVDTQKHQNSFPLLVQMKPPAQWADKRPQRMESGRRTCIAVSP</sequence>
<feature type="compositionally biased region" description="Basic and acidic residues" evidence="1">
    <location>
        <begin position="313"/>
        <end position="324"/>
    </location>
</feature>
<proteinExistence type="predicted"/>
<dbReference type="STRING" id="55544.A0A4D9EGQ0"/>
<evidence type="ECO:0000256" key="1">
    <source>
        <dbReference type="SAM" id="MobiDB-lite"/>
    </source>
</evidence>
<keyword evidence="2" id="KW-0732">Signal</keyword>
<feature type="compositionally biased region" description="Low complexity" evidence="1">
    <location>
        <begin position="151"/>
        <end position="163"/>
    </location>
</feature>
<feature type="region of interest" description="Disordered" evidence="1">
    <location>
        <begin position="37"/>
        <end position="96"/>
    </location>
</feature>
<feature type="region of interest" description="Disordered" evidence="1">
    <location>
        <begin position="268"/>
        <end position="291"/>
    </location>
</feature>
<accession>A0A4D9EGQ0</accession>
<organism evidence="3 4">
    <name type="scientific">Platysternon megacephalum</name>
    <name type="common">big-headed turtle</name>
    <dbReference type="NCBI Taxonomy" id="55544"/>
    <lineage>
        <taxon>Eukaryota</taxon>
        <taxon>Metazoa</taxon>
        <taxon>Chordata</taxon>
        <taxon>Craniata</taxon>
        <taxon>Vertebrata</taxon>
        <taxon>Euteleostomi</taxon>
        <taxon>Archelosauria</taxon>
        <taxon>Testudinata</taxon>
        <taxon>Testudines</taxon>
        <taxon>Cryptodira</taxon>
        <taxon>Durocryptodira</taxon>
        <taxon>Testudinoidea</taxon>
        <taxon>Platysternidae</taxon>
        <taxon>Platysternon</taxon>
    </lineage>
</organism>
<feature type="compositionally biased region" description="Gly residues" evidence="1">
    <location>
        <begin position="203"/>
        <end position="212"/>
    </location>
</feature>
<gene>
    <name evidence="3" type="ORF">DR999_PMT10135</name>
</gene>
<feature type="chain" id="PRO_5020040198" evidence="2">
    <location>
        <begin position="32"/>
        <end position="332"/>
    </location>
</feature>
<dbReference type="OrthoDB" id="8959353at2759"/>
<feature type="region of interest" description="Disordered" evidence="1">
    <location>
        <begin position="311"/>
        <end position="332"/>
    </location>
</feature>
<protein>
    <submittedName>
        <fullName evidence="3">NEDD4-binding protein 2-like 1</fullName>
    </submittedName>
</protein>
<feature type="signal peptide" evidence="2">
    <location>
        <begin position="1"/>
        <end position="31"/>
    </location>
</feature>
<feature type="compositionally biased region" description="Low complexity" evidence="1">
    <location>
        <begin position="37"/>
        <end position="52"/>
    </location>
</feature>
<dbReference type="Proteomes" id="UP000297703">
    <property type="component" value="Unassembled WGS sequence"/>
</dbReference>
<comment type="caution">
    <text evidence="3">The sequence shown here is derived from an EMBL/GenBank/DDBJ whole genome shotgun (WGS) entry which is preliminary data.</text>
</comment>
<evidence type="ECO:0000256" key="2">
    <source>
        <dbReference type="SAM" id="SignalP"/>
    </source>
</evidence>
<feature type="region of interest" description="Disordered" evidence="1">
    <location>
        <begin position="110"/>
        <end position="241"/>
    </location>
</feature>
<name>A0A4D9EGQ0_9SAUR</name>
<feature type="compositionally biased region" description="Basic and acidic residues" evidence="1">
    <location>
        <begin position="227"/>
        <end position="241"/>
    </location>
</feature>
<reference evidence="3 4" key="2">
    <citation type="submission" date="2019-04" db="EMBL/GenBank/DDBJ databases">
        <title>The genome sequence of big-headed turtle.</title>
        <authorList>
            <person name="Gong S."/>
        </authorList>
    </citation>
    <scope>NUCLEOTIDE SEQUENCE [LARGE SCALE GENOMIC DNA]</scope>
    <source>
        <strain evidence="3">DO16091913</strain>
        <tissue evidence="3">Muscle</tissue>
    </source>
</reference>
<evidence type="ECO:0000313" key="4">
    <source>
        <dbReference type="Proteomes" id="UP000297703"/>
    </source>
</evidence>
<evidence type="ECO:0000313" key="3">
    <source>
        <dbReference type="EMBL" id="TFK06973.1"/>
    </source>
</evidence>